<keyword evidence="3 6" id="KW-0812">Transmembrane</keyword>
<reference evidence="8 9" key="1">
    <citation type="submission" date="2021-10" db="EMBL/GenBank/DDBJ databases">
        <authorList>
            <person name="Criscuolo A."/>
        </authorList>
    </citation>
    <scope>NUCLEOTIDE SEQUENCE [LARGE SCALE GENOMIC DNA]</scope>
    <source>
        <strain evidence="9">CIP 111883</strain>
    </source>
</reference>
<evidence type="ECO:0000256" key="2">
    <source>
        <dbReference type="ARBA" id="ARBA00022475"/>
    </source>
</evidence>
<dbReference type="Proteomes" id="UP000789833">
    <property type="component" value="Unassembled WGS sequence"/>
</dbReference>
<dbReference type="PANTHER" id="PTHR33545">
    <property type="entry name" value="UPF0750 MEMBRANE PROTEIN YITT-RELATED"/>
    <property type="match status" value="1"/>
</dbReference>
<gene>
    <name evidence="8" type="ORF">BACCIP111883_04258</name>
</gene>
<dbReference type="PIRSF" id="PIRSF006483">
    <property type="entry name" value="Membrane_protein_YitT"/>
    <property type="match status" value="1"/>
</dbReference>
<accession>A0ABN8ADU4</accession>
<keyword evidence="5 6" id="KW-0472">Membrane</keyword>
<proteinExistence type="predicted"/>
<evidence type="ECO:0000256" key="1">
    <source>
        <dbReference type="ARBA" id="ARBA00004651"/>
    </source>
</evidence>
<dbReference type="CDD" id="cd16380">
    <property type="entry name" value="YitT_C"/>
    <property type="match status" value="1"/>
</dbReference>
<evidence type="ECO:0000256" key="3">
    <source>
        <dbReference type="ARBA" id="ARBA00022692"/>
    </source>
</evidence>
<dbReference type="InterPro" id="IPR019264">
    <property type="entry name" value="DUF2179"/>
</dbReference>
<evidence type="ECO:0000256" key="5">
    <source>
        <dbReference type="ARBA" id="ARBA00023136"/>
    </source>
</evidence>
<keyword evidence="9" id="KW-1185">Reference proteome</keyword>
<feature type="transmembrane region" description="Helical" evidence="6">
    <location>
        <begin position="156"/>
        <end position="177"/>
    </location>
</feature>
<feature type="transmembrane region" description="Helical" evidence="6">
    <location>
        <begin position="55"/>
        <end position="79"/>
    </location>
</feature>
<sequence>MVSDLNIQQHVKKVLIVLVGAFLNAIAMNFFLIPADVYASGFTGVAQLFYRISENFLPFTISTGIILFLLNIPVTVLAWKKVGRSFTIYSFLSVFLMSLFLEIVPIYKVNDDILLNAVFGGVIAAVGVGLTLKWGASTGGLDIIAMILSRMKDKPVGTYFFALNAVIILTAGLVFGWEKALYTLVTLYASTRVIDAIHTRHEKLTAMIITKKGKEVKEAIHAKLVRGITTVPAKGAFTGEDKEMLMIVITRYELYDLERIIKDADPNAFTNIVQTAGIFGVFRKD</sequence>
<evidence type="ECO:0000256" key="4">
    <source>
        <dbReference type="ARBA" id="ARBA00022989"/>
    </source>
</evidence>
<dbReference type="InterPro" id="IPR051461">
    <property type="entry name" value="UPF0750_membrane"/>
</dbReference>
<name>A0ABN8ADU4_9BACI</name>
<feature type="transmembrane region" description="Helical" evidence="6">
    <location>
        <begin position="86"/>
        <end position="107"/>
    </location>
</feature>
<comment type="caution">
    <text evidence="8">The sequence shown here is derived from an EMBL/GenBank/DDBJ whole genome shotgun (WGS) entry which is preliminary data.</text>
</comment>
<feature type="domain" description="DUF2179" evidence="7">
    <location>
        <begin position="226"/>
        <end position="280"/>
    </location>
</feature>
<organism evidence="8 9">
    <name type="scientific">Sutcliffiella rhizosphaerae</name>
    <dbReference type="NCBI Taxonomy" id="2880967"/>
    <lineage>
        <taxon>Bacteria</taxon>
        <taxon>Bacillati</taxon>
        <taxon>Bacillota</taxon>
        <taxon>Bacilli</taxon>
        <taxon>Bacillales</taxon>
        <taxon>Bacillaceae</taxon>
        <taxon>Sutcliffiella</taxon>
    </lineage>
</organism>
<dbReference type="InterPro" id="IPR015867">
    <property type="entry name" value="N-reg_PII/ATP_PRibTrfase_C"/>
</dbReference>
<dbReference type="InterPro" id="IPR003740">
    <property type="entry name" value="YitT"/>
</dbReference>
<evidence type="ECO:0000313" key="9">
    <source>
        <dbReference type="Proteomes" id="UP000789833"/>
    </source>
</evidence>
<comment type="subcellular location">
    <subcellularLocation>
        <location evidence="1">Cell membrane</location>
        <topology evidence="1">Multi-pass membrane protein</topology>
    </subcellularLocation>
</comment>
<evidence type="ECO:0000313" key="8">
    <source>
        <dbReference type="EMBL" id="CAG9623445.1"/>
    </source>
</evidence>
<protein>
    <recommendedName>
        <fullName evidence="7">DUF2179 domain-containing protein</fullName>
    </recommendedName>
</protein>
<keyword evidence="2" id="KW-1003">Cell membrane</keyword>
<dbReference type="Pfam" id="PF10035">
    <property type="entry name" value="DUF2179"/>
    <property type="match status" value="1"/>
</dbReference>
<evidence type="ECO:0000259" key="7">
    <source>
        <dbReference type="Pfam" id="PF10035"/>
    </source>
</evidence>
<dbReference type="EMBL" id="CAKJTJ010000048">
    <property type="protein sequence ID" value="CAG9623445.1"/>
    <property type="molecule type" value="Genomic_DNA"/>
</dbReference>
<dbReference type="Pfam" id="PF02588">
    <property type="entry name" value="YitT_membrane"/>
    <property type="match status" value="1"/>
</dbReference>
<dbReference type="PANTHER" id="PTHR33545:SF5">
    <property type="entry name" value="UPF0750 MEMBRANE PROTEIN YITT"/>
    <property type="match status" value="1"/>
</dbReference>
<dbReference type="Gene3D" id="3.30.70.120">
    <property type="match status" value="1"/>
</dbReference>
<evidence type="ECO:0000256" key="6">
    <source>
        <dbReference type="SAM" id="Phobius"/>
    </source>
</evidence>
<feature type="transmembrane region" description="Helical" evidence="6">
    <location>
        <begin position="14"/>
        <end position="35"/>
    </location>
</feature>
<keyword evidence="4 6" id="KW-1133">Transmembrane helix</keyword>
<feature type="transmembrane region" description="Helical" evidence="6">
    <location>
        <begin position="113"/>
        <end position="135"/>
    </location>
</feature>